<evidence type="ECO:0000313" key="4">
    <source>
        <dbReference type="Proteomes" id="UP001321125"/>
    </source>
</evidence>
<dbReference type="PANTHER" id="PTHR36445">
    <property type="entry name" value="GTP CYCLOHYDROLASE MPTA"/>
    <property type="match status" value="1"/>
</dbReference>
<feature type="site" description="May be catalytically important" evidence="2">
    <location>
        <position position="149"/>
    </location>
</feature>
<dbReference type="EMBL" id="JAKNQU010000003">
    <property type="protein sequence ID" value="MCZ0927215.1"/>
    <property type="molecule type" value="Genomic_DNA"/>
</dbReference>
<protein>
    <recommendedName>
        <fullName evidence="2">GTP cyclohydrolase FolE2</fullName>
        <ecNumber evidence="2">3.5.4.16</ecNumber>
    </recommendedName>
</protein>
<organism evidence="3 4">
    <name type="scientific">Vreelandella janggokensis</name>
    <dbReference type="NCBI Taxonomy" id="370767"/>
    <lineage>
        <taxon>Bacteria</taxon>
        <taxon>Pseudomonadati</taxon>
        <taxon>Pseudomonadota</taxon>
        <taxon>Gammaproteobacteria</taxon>
        <taxon>Oceanospirillales</taxon>
        <taxon>Halomonadaceae</taxon>
        <taxon>Vreelandella</taxon>
    </lineage>
</organism>
<dbReference type="Proteomes" id="UP001321125">
    <property type="component" value="Unassembled WGS sequence"/>
</dbReference>
<dbReference type="NCBIfam" id="NF010200">
    <property type="entry name" value="PRK13674.1-1"/>
    <property type="match status" value="1"/>
</dbReference>
<dbReference type="GO" id="GO:0003934">
    <property type="term" value="F:GTP cyclohydrolase I activity"/>
    <property type="evidence" value="ECO:0007669"/>
    <property type="project" value="UniProtKB-EC"/>
</dbReference>
<keyword evidence="4" id="KW-1185">Reference proteome</keyword>
<keyword evidence="1 2" id="KW-0378">Hydrolase</keyword>
<dbReference type="HAMAP" id="MF_01527_B">
    <property type="entry name" value="GTP_cyclohydrol_B"/>
    <property type="match status" value="1"/>
</dbReference>
<comment type="catalytic activity">
    <reaction evidence="2">
        <text>GTP + H2O = 7,8-dihydroneopterin 3'-triphosphate + formate + H(+)</text>
        <dbReference type="Rhea" id="RHEA:17473"/>
        <dbReference type="ChEBI" id="CHEBI:15377"/>
        <dbReference type="ChEBI" id="CHEBI:15378"/>
        <dbReference type="ChEBI" id="CHEBI:15740"/>
        <dbReference type="ChEBI" id="CHEBI:37565"/>
        <dbReference type="ChEBI" id="CHEBI:58462"/>
        <dbReference type="EC" id="3.5.4.16"/>
    </reaction>
</comment>
<evidence type="ECO:0000313" key="3">
    <source>
        <dbReference type="EMBL" id="MCZ0927215.1"/>
    </source>
</evidence>
<dbReference type="RefSeq" id="WP_268901659.1">
    <property type="nucleotide sequence ID" value="NZ_JAKNQT010000002.1"/>
</dbReference>
<comment type="pathway">
    <text evidence="2">Cofactor biosynthesis; 7,8-dihydroneopterin triphosphate biosynthesis; 7,8-dihydroneopterin triphosphate from GTP: step 1/1.</text>
</comment>
<dbReference type="Pfam" id="PF02649">
    <property type="entry name" value="GCHY-1"/>
    <property type="match status" value="1"/>
</dbReference>
<dbReference type="InterPro" id="IPR003801">
    <property type="entry name" value="GTP_cyclohydrolase_FolE2/MptA"/>
</dbReference>
<dbReference type="EC" id="3.5.4.16" evidence="2"/>
<gene>
    <name evidence="2 3" type="primary">folE2</name>
    <name evidence="3" type="ORF">L0635_08995</name>
</gene>
<accession>A0ABT4IUT8</accession>
<evidence type="ECO:0000256" key="1">
    <source>
        <dbReference type="ARBA" id="ARBA00022801"/>
    </source>
</evidence>
<comment type="function">
    <text evidence="2">Converts GTP to 7,8-dihydroneopterin triphosphate.</text>
</comment>
<comment type="similarity">
    <text evidence="2">Belongs to the GTP cyclohydrolase IV family.</text>
</comment>
<evidence type="ECO:0000256" key="2">
    <source>
        <dbReference type="HAMAP-Rule" id="MF_01527"/>
    </source>
</evidence>
<dbReference type="PANTHER" id="PTHR36445:SF1">
    <property type="entry name" value="GTP CYCLOHYDROLASE MPTA"/>
    <property type="match status" value="1"/>
</dbReference>
<name>A0ABT4IUT8_9GAMM</name>
<reference evidence="3 4" key="1">
    <citation type="submission" date="2022-02" db="EMBL/GenBank/DDBJ databases">
        <title>Study of halophilic communities from a Mexican lake.</title>
        <authorList>
            <person name="Hernandez-Soto L.M."/>
            <person name="Martinez-Abarca F."/>
            <person name="Ramirez-Saad H.C."/>
            <person name="Aguirre-Garrido J.F."/>
        </authorList>
    </citation>
    <scope>NUCLEOTIDE SEQUENCE [LARGE SCALE GENOMIC DNA]</scope>
    <source>
        <strain evidence="3 4">Hjan13</strain>
    </source>
</reference>
<dbReference type="Gene3D" id="3.10.270.10">
    <property type="entry name" value="Urate Oxidase"/>
    <property type="match status" value="1"/>
</dbReference>
<dbReference type="InterPro" id="IPR022838">
    <property type="entry name" value="GTP_cyclohydrolase_FolE2"/>
</dbReference>
<sequence length="296" mass="32080">MTVLTLPDVASQTTRLTSTLTWVGMEGIALPVQLGTRSVTAKLDAGVSLDDAEARGIHMSRLYLALAPLEDASLTLSKVKEILDAFLTSQEGLSQHAYLNVEGELPLKREALISPLAGWKSYPFTLRCQLTPEGFQAELGLTVGYSSTCPCSAALARQSIQQAFEEDFAEIPLTQSAVSAWLGSEEGILATPHSQRSVVECTLRLAENDNAELPIERLIDRIEQSLGTALQTAVKRIDEQAFALANGQNLMFCEDAARRVDKALRQAPGVAGFQLKVVHSESLHAHDAVAHSDWGW</sequence>
<proteinExistence type="inferred from homology"/>
<comment type="caution">
    <text evidence="3">The sequence shown here is derived from an EMBL/GenBank/DDBJ whole genome shotgun (WGS) entry which is preliminary data.</text>
</comment>